<keyword evidence="5" id="KW-0460">Magnesium</keyword>
<dbReference type="GO" id="GO:0006102">
    <property type="term" value="P:isocitrate metabolic process"/>
    <property type="evidence" value="ECO:0007669"/>
    <property type="project" value="TreeGrafter"/>
</dbReference>
<dbReference type="Pfam" id="PF00180">
    <property type="entry name" value="Iso_dh"/>
    <property type="match status" value="1"/>
</dbReference>
<keyword evidence="8" id="KW-0520">NAD</keyword>
<comment type="similarity">
    <text evidence="3">Belongs to the isocitrate and isopropylmalate dehydrogenases family.</text>
</comment>
<feature type="domain" description="Isopropylmalate dehydrogenase-like" evidence="9">
    <location>
        <begin position="3"/>
        <end position="327"/>
    </location>
</feature>
<dbReference type="GO" id="GO:0004449">
    <property type="term" value="F:isocitrate dehydrogenase (NAD+) activity"/>
    <property type="evidence" value="ECO:0007669"/>
    <property type="project" value="UniProtKB-EC"/>
</dbReference>
<gene>
    <name evidence="10" type="ORF">J0J70_08350</name>
</gene>
<dbReference type="InterPro" id="IPR019818">
    <property type="entry name" value="IsoCit/isopropylmalate_DH_CS"/>
</dbReference>
<dbReference type="InterPro" id="IPR024084">
    <property type="entry name" value="IsoPropMal-DH-like_dom"/>
</dbReference>
<dbReference type="SMART" id="SM01329">
    <property type="entry name" value="Iso_dh"/>
    <property type="match status" value="1"/>
</dbReference>
<dbReference type="SUPFAM" id="SSF53659">
    <property type="entry name" value="Isocitrate/Isopropylmalate dehydrogenase-like"/>
    <property type="match status" value="1"/>
</dbReference>
<comment type="cofactor">
    <cofactor evidence="1">
        <name>Mn(2+)</name>
        <dbReference type="ChEBI" id="CHEBI:29035"/>
    </cofactor>
</comment>
<evidence type="ECO:0000256" key="7">
    <source>
        <dbReference type="ARBA" id="ARBA00023002"/>
    </source>
</evidence>
<dbReference type="EMBL" id="CP071250">
    <property type="protein sequence ID" value="UUF07639.1"/>
    <property type="molecule type" value="Genomic_DNA"/>
</dbReference>
<evidence type="ECO:0000256" key="1">
    <source>
        <dbReference type="ARBA" id="ARBA00001936"/>
    </source>
</evidence>
<evidence type="ECO:0000256" key="8">
    <source>
        <dbReference type="ARBA" id="ARBA00023027"/>
    </source>
</evidence>
<dbReference type="Gene3D" id="3.40.718.10">
    <property type="entry name" value="Isopropylmalate Dehydrogenase"/>
    <property type="match status" value="1"/>
</dbReference>
<dbReference type="GO" id="GO:0006099">
    <property type="term" value="P:tricarboxylic acid cycle"/>
    <property type="evidence" value="ECO:0007669"/>
    <property type="project" value="InterPro"/>
</dbReference>
<dbReference type="GO" id="GO:0000287">
    <property type="term" value="F:magnesium ion binding"/>
    <property type="evidence" value="ECO:0007669"/>
    <property type="project" value="InterPro"/>
</dbReference>
<dbReference type="Proteomes" id="UP001058072">
    <property type="component" value="Chromosome"/>
</dbReference>
<keyword evidence="6" id="KW-0809">Transit peptide</keyword>
<dbReference type="AlphaFoldDB" id="A0A9Q9CET7"/>
<dbReference type="EC" id="1.1.1.41" evidence="10"/>
<name>A0A9Q9CET7_9FIRM</name>
<accession>A0A9Q9CET7</accession>
<dbReference type="PANTHER" id="PTHR11835:SF34">
    <property type="entry name" value="ISOCITRATE DEHYDROGENASE [NAD] SUBUNIT ALPHA, MITOCHONDRIAL"/>
    <property type="match status" value="1"/>
</dbReference>
<dbReference type="PROSITE" id="PS00470">
    <property type="entry name" value="IDH_IMDH"/>
    <property type="match status" value="1"/>
</dbReference>
<proteinExistence type="inferred from homology"/>
<evidence type="ECO:0000256" key="2">
    <source>
        <dbReference type="ARBA" id="ARBA00001946"/>
    </source>
</evidence>
<dbReference type="PANTHER" id="PTHR11835">
    <property type="entry name" value="DECARBOXYLATING DEHYDROGENASES-ISOCITRATE, ISOPROPYLMALATE, TARTRATE"/>
    <property type="match status" value="1"/>
</dbReference>
<protein>
    <submittedName>
        <fullName evidence="10">Isocitrate dehydrogenase (NAD(+))</fullName>
        <ecNumber evidence="10">1.1.1.41</ecNumber>
    </submittedName>
</protein>
<dbReference type="NCBIfam" id="TIGR00175">
    <property type="entry name" value="mito_nad_idh"/>
    <property type="match status" value="1"/>
</dbReference>
<reference evidence="10" key="1">
    <citation type="submission" date="2021-03" db="EMBL/GenBank/DDBJ databases">
        <title>Comparative Genomics and Metabolomics in the genus Turicibacter.</title>
        <authorList>
            <person name="Maki J."/>
            <person name="Looft T."/>
        </authorList>
    </citation>
    <scope>NUCLEOTIDE SEQUENCE</scope>
    <source>
        <strain evidence="10">ISU324</strain>
    </source>
</reference>
<organism evidence="10 11">
    <name type="scientific">Turicibacter bilis</name>
    <dbReference type="NCBI Taxonomy" id="2735723"/>
    <lineage>
        <taxon>Bacteria</taxon>
        <taxon>Bacillati</taxon>
        <taxon>Bacillota</taxon>
        <taxon>Erysipelotrichia</taxon>
        <taxon>Erysipelotrichales</taxon>
        <taxon>Turicibacteraceae</taxon>
        <taxon>Turicibacter</taxon>
    </lineage>
</organism>
<evidence type="ECO:0000256" key="3">
    <source>
        <dbReference type="ARBA" id="ARBA00007769"/>
    </source>
</evidence>
<dbReference type="GO" id="GO:0051287">
    <property type="term" value="F:NAD binding"/>
    <property type="evidence" value="ECO:0007669"/>
    <property type="project" value="InterPro"/>
</dbReference>
<evidence type="ECO:0000313" key="11">
    <source>
        <dbReference type="Proteomes" id="UP001058072"/>
    </source>
</evidence>
<evidence type="ECO:0000256" key="5">
    <source>
        <dbReference type="ARBA" id="ARBA00022842"/>
    </source>
</evidence>
<dbReference type="InterPro" id="IPR004434">
    <property type="entry name" value="Isocitrate_DH_NAD"/>
</dbReference>
<keyword evidence="4" id="KW-0479">Metal-binding</keyword>
<evidence type="ECO:0000256" key="4">
    <source>
        <dbReference type="ARBA" id="ARBA00022723"/>
    </source>
</evidence>
<keyword evidence="7 10" id="KW-0560">Oxidoreductase</keyword>
<evidence type="ECO:0000259" key="9">
    <source>
        <dbReference type="SMART" id="SM01329"/>
    </source>
</evidence>
<dbReference type="RefSeq" id="WP_055304163.1">
    <property type="nucleotide sequence ID" value="NZ_CP071250.1"/>
</dbReference>
<comment type="cofactor">
    <cofactor evidence="2">
        <name>Mg(2+)</name>
        <dbReference type="ChEBI" id="CHEBI:18420"/>
    </cofactor>
</comment>
<evidence type="ECO:0000313" key="10">
    <source>
        <dbReference type="EMBL" id="UUF07639.1"/>
    </source>
</evidence>
<evidence type="ECO:0000256" key="6">
    <source>
        <dbReference type="ARBA" id="ARBA00022946"/>
    </source>
</evidence>
<sequence length="335" mass="36451">MRTVTLIPGDGIGPEISQSVVKIFEAAKVPIKFEIVEAGAKVMDQEKTPLPQAVLDSIQKNKVALKGPITTPIGSGFRSVNVALRQYFDLYANVRPVKSIKGVPSRYEEVDLIIVRENTEDLYAGIEHKIGEVAAESIKVITKKASDRIATYAFTLANQQQREKVTAVHKANIMKLSDGLFLDCVRDIREQYPDIEYDEQIVDAMCMNLVLHPESSDVLVMGNLYGDILSDLCAGFVGGLGLIPGANIGEEIAIFEAVHGSAPSIAGCNQANPTALIQSAIMMLRHLNLLNEANRIEAALYAVYEQGHDLTKDLGGTATTTQFTDALIAKLLNNR</sequence>
<dbReference type="FunFam" id="3.40.718.10:FF:000014">
    <property type="entry name" value="Isocitrate dehydrogenase (NAD(+))"/>
    <property type="match status" value="1"/>
</dbReference>